<evidence type="ECO:0000256" key="1">
    <source>
        <dbReference type="SAM" id="Phobius"/>
    </source>
</evidence>
<reference evidence="3 4" key="1">
    <citation type="submission" date="2018-01" db="EMBL/GenBank/DDBJ databases">
        <title>Deinococcus koreensis sp. nov., a radiation-resistant bacterium isolated from river water.</title>
        <authorList>
            <person name="Choi A."/>
        </authorList>
    </citation>
    <scope>NUCLEOTIDE SEQUENCE [LARGE SCALE GENOMIC DNA]</scope>
    <source>
        <strain evidence="3 4">SJW1-2</strain>
    </source>
</reference>
<accession>A0A2K3US30</accession>
<comment type="caution">
    <text evidence="3">The sequence shown here is derived from an EMBL/GenBank/DDBJ whole genome shotgun (WGS) entry which is preliminary data.</text>
</comment>
<sequence length="437" mass="45906">MKWVGVMVSLTLLLGLSFGGAADVEANIDATHQAVQTYVTRSVGTFEQFQNFTLGNPGQKLHEVAARAKAAGLPAVVLGVATTIALIGFLLRGWAVVTGGDGASKRGVFVQVAFVAALLSVSFNNSANLSVSYTAMTSWDNAVRWSNQNFSGAMDDKLRESSAIMVGVLGKVAVTATTFAAPQLRAIGAVSTKAARGAVLKTTAAKAGGVMQKIGARLTFSLLFMQGLVIAYANIIFISGLAVLLGIYLFPIGVALTLWGQTKVVWMIFGSFLSAWMIALALPLVTYLSIDKVFVEPARMAAQYEQELGVVAKISGTQSVLVGEQFDSAVDDVTTACEQQQEADPTVSCMSDGGTGLLKGVWKSVNRTLNSSLEVFKQTVGRLVDTIVSLAIQVVYGVAYYIFAIGAMFALSGYVTNVLGGAATNLGNAIKGRVPSR</sequence>
<feature type="transmembrane region" description="Helical" evidence="1">
    <location>
        <begin position="387"/>
        <end position="411"/>
    </location>
</feature>
<dbReference type="RefSeq" id="WP_103314151.1">
    <property type="nucleotide sequence ID" value="NZ_PPPD01000004.1"/>
</dbReference>
<dbReference type="AlphaFoldDB" id="A0A2K3US30"/>
<name>A0A2K3US30_9DEIO</name>
<feature type="transmembrane region" description="Helical" evidence="1">
    <location>
        <begin position="71"/>
        <end position="95"/>
    </location>
</feature>
<dbReference type="OrthoDB" id="58875at2"/>
<protein>
    <submittedName>
        <fullName evidence="3">Uncharacterized protein</fullName>
    </submittedName>
</protein>
<evidence type="ECO:0000313" key="4">
    <source>
        <dbReference type="Proteomes" id="UP000236379"/>
    </source>
</evidence>
<dbReference type="Proteomes" id="UP000236379">
    <property type="component" value="Unassembled WGS sequence"/>
</dbReference>
<keyword evidence="1" id="KW-0812">Transmembrane</keyword>
<evidence type="ECO:0000313" key="3">
    <source>
        <dbReference type="EMBL" id="PNY79324.1"/>
    </source>
</evidence>
<keyword evidence="4" id="KW-1185">Reference proteome</keyword>
<evidence type="ECO:0000256" key="2">
    <source>
        <dbReference type="SAM" id="SignalP"/>
    </source>
</evidence>
<proteinExistence type="predicted"/>
<feature type="transmembrane region" description="Helical" evidence="1">
    <location>
        <begin position="265"/>
        <end position="290"/>
    </location>
</feature>
<organism evidence="3 4">
    <name type="scientific">Deinococcus koreensis</name>
    <dbReference type="NCBI Taxonomy" id="2054903"/>
    <lineage>
        <taxon>Bacteria</taxon>
        <taxon>Thermotogati</taxon>
        <taxon>Deinococcota</taxon>
        <taxon>Deinococci</taxon>
        <taxon>Deinococcales</taxon>
        <taxon>Deinococcaceae</taxon>
        <taxon>Deinococcus</taxon>
    </lineage>
</organism>
<keyword evidence="1" id="KW-0472">Membrane</keyword>
<feature type="chain" id="PRO_5014451938" evidence="2">
    <location>
        <begin position="22"/>
        <end position="437"/>
    </location>
</feature>
<feature type="signal peptide" evidence="2">
    <location>
        <begin position="1"/>
        <end position="21"/>
    </location>
</feature>
<keyword evidence="1" id="KW-1133">Transmembrane helix</keyword>
<feature type="transmembrane region" description="Helical" evidence="1">
    <location>
        <begin position="107"/>
        <end position="123"/>
    </location>
</feature>
<keyword evidence="2" id="KW-0732">Signal</keyword>
<dbReference type="EMBL" id="PPPD01000004">
    <property type="protein sequence ID" value="PNY79324.1"/>
    <property type="molecule type" value="Genomic_DNA"/>
</dbReference>
<gene>
    <name evidence="3" type="ORF">CVO96_19555</name>
</gene>